<dbReference type="SMART" id="SM00456">
    <property type="entry name" value="WW"/>
    <property type="match status" value="1"/>
</dbReference>
<keyword evidence="2" id="KW-0963">Cytoplasm</keyword>
<evidence type="ECO:0000256" key="1">
    <source>
        <dbReference type="ARBA" id="ARBA00004496"/>
    </source>
</evidence>
<accession>A0A9D4U634</accession>
<dbReference type="GO" id="GO:0005737">
    <property type="term" value="C:cytoplasm"/>
    <property type="evidence" value="ECO:0007669"/>
    <property type="project" value="UniProtKB-SubCell"/>
</dbReference>
<evidence type="ECO:0000256" key="2">
    <source>
        <dbReference type="ARBA" id="ARBA00022490"/>
    </source>
</evidence>
<feature type="domain" description="WW" evidence="4">
    <location>
        <begin position="53"/>
        <end position="87"/>
    </location>
</feature>
<protein>
    <recommendedName>
        <fullName evidence="4">WW domain-containing protein</fullName>
    </recommendedName>
</protein>
<evidence type="ECO:0000259" key="4">
    <source>
        <dbReference type="PROSITE" id="PS50020"/>
    </source>
</evidence>
<keyword evidence="6" id="KW-1185">Reference proteome</keyword>
<dbReference type="CDD" id="cd00201">
    <property type="entry name" value="WW"/>
    <property type="match status" value="1"/>
</dbReference>
<dbReference type="OrthoDB" id="1930512at2759"/>
<sequence>MMNVELQGLGLPALSREGSKSLYGPDLMTCIFGSSADGDDDENKVLLDQQLGSRLPPGWEQCLDLKSGELFYKNLSTGSTTHVDPRTAFGALERNSGVNSSSIRCLSWENDNTLIQANSNVKAPGAISPYYQHGYGYGQHGYTSIGQAEDRCSGESVFADVDLDLRLSSSLHINHNSQPTSPSSSSSLSLASCNYTLHTNSQHSCISDAMCVGSNIINCPNTVNHGHADHSKRSGSVLSSTISSPSMPSAVRDWCRCTLELDSDDENGNEPNASTTMATAACMRCLMFVLIGTSKNESMRCPLCGCEAMKPLNCL</sequence>
<dbReference type="Proteomes" id="UP000886520">
    <property type="component" value="Chromosome 22"/>
</dbReference>
<proteinExistence type="predicted"/>
<dbReference type="PANTHER" id="PTHR14791:SF29">
    <property type="entry name" value="PROTEIN KIBRA"/>
    <property type="match status" value="1"/>
</dbReference>
<dbReference type="InterPro" id="IPR036020">
    <property type="entry name" value="WW_dom_sf"/>
</dbReference>
<dbReference type="InterPro" id="IPR001202">
    <property type="entry name" value="WW_dom"/>
</dbReference>
<organism evidence="5 6">
    <name type="scientific">Adiantum capillus-veneris</name>
    <name type="common">Maidenhair fern</name>
    <dbReference type="NCBI Taxonomy" id="13818"/>
    <lineage>
        <taxon>Eukaryota</taxon>
        <taxon>Viridiplantae</taxon>
        <taxon>Streptophyta</taxon>
        <taxon>Embryophyta</taxon>
        <taxon>Tracheophyta</taxon>
        <taxon>Polypodiopsida</taxon>
        <taxon>Polypodiidae</taxon>
        <taxon>Polypodiales</taxon>
        <taxon>Pteridineae</taxon>
        <taxon>Pteridaceae</taxon>
        <taxon>Vittarioideae</taxon>
        <taxon>Adiantum</taxon>
    </lineage>
</organism>
<dbReference type="Gene3D" id="2.20.70.10">
    <property type="match status" value="1"/>
</dbReference>
<dbReference type="InterPro" id="IPR051105">
    <property type="entry name" value="WWC/KIBRA_Hippo_Reg"/>
</dbReference>
<dbReference type="PROSITE" id="PS50020">
    <property type="entry name" value="WW_DOMAIN_2"/>
    <property type="match status" value="1"/>
</dbReference>
<keyword evidence="3" id="KW-0597">Phosphoprotein</keyword>
<comment type="subcellular location">
    <subcellularLocation>
        <location evidence="1">Cytoplasm</location>
    </subcellularLocation>
</comment>
<evidence type="ECO:0000256" key="3">
    <source>
        <dbReference type="ARBA" id="ARBA00022553"/>
    </source>
</evidence>
<gene>
    <name evidence="5" type="ORF">GOP47_0022808</name>
</gene>
<reference evidence="5" key="1">
    <citation type="submission" date="2021-01" db="EMBL/GenBank/DDBJ databases">
        <title>Adiantum capillus-veneris genome.</title>
        <authorList>
            <person name="Fang Y."/>
            <person name="Liao Q."/>
        </authorList>
    </citation>
    <scope>NUCLEOTIDE SEQUENCE</scope>
    <source>
        <strain evidence="5">H3</strain>
        <tissue evidence="5">Leaf</tissue>
    </source>
</reference>
<dbReference type="PANTHER" id="PTHR14791">
    <property type="entry name" value="BOMB/KIRA PROTEINS"/>
    <property type="match status" value="1"/>
</dbReference>
<comment type="caution">
    <text evidence="5">The sequence shown here is derived from an EMBL/GenBank/DDBJ whole genome shotgun (WGS) entry which is preliminary data.</text>
</comment>
<evidence type="ECO:0000313" key="5">
    <source>
        <dbReference type="EMBL" id="KAI5062269.1"/>
    </source>
</evidence>
<dbReference type="EMBL" id="JABFUD020000022">
    <property type="protein sequence ID" value="KAI5062269.1"/>
    <property type="molecule type" value="Genomic_DNA"/>
</dbReference>
<dbReference type="AlphaFoldDB" id="A0A9D4U634"/>
<evidence type="ECO:0000313" key="6">
    <source>
        <dbReference type="Proteomes" id="UP000886520"/>
    </source>
</evidence>
<name>A0A9D4U634_ADICA</name>
<dbReference type="SUPFAM" id="SSF51045">
    <property type="entry name" value="WW domain"/>
    <property type="match status" value="1"/>
</dbReference>